<feature type="transmembrane region" description="Helical" evidence="1">
    <location>
        <begin position="78"/>
        <end position="104"/>
    </location>
</feature>
<keyword evidence="1" id="KW-0812">Transmembrane</keyword>
<protein>
    <recommendedName>
        <fullName evidence="4">DUF1772 domain-containing protein</fullName>
    </recommendedName>
</protein>
<evidence type="ECO:0008006" key="4">
    <source>
        <dbReference type="Google" id="ProtNLM"/>
    </source>
</evidence>
<gene>
    <name evidence="2" type="ORF">JL107_16710</name>
</gene>
<name>A0A938YRG8_9ACTN</name>
<proteinExistence type="predicted"/>
<feature type="transmembrane region" description="Helical" evidence="1">
    <location>
        <begin position="52"/>
        <end position="72"/>
    </location>
</feature>
<keyword evidence="1" id="KW-1133">Transmembrane helix</keyword>
<evidence type="ECO:0000313" key="2">
    <source>
        <dbReference type="EMBL" id="MBM9478092.1"/>
    </source>
</evidence>
<evidence type="ECO:0000256" key="1">
    <source>
        <dbReference type="SAM" id="Phobius"/>
    </source>
</evidence>
<accession>A0A938YRG8</accession>
<reference evidence="2" key="1">
    <citation type="submission" date="2021-01" db="EMBL/GenBank/DDBJ databases">
        <title>KCTC 19127 draft genome.</title>
        <authorList>
            <person name="An D."/>
        </authorList>
    </citation>
    <scope>NUCLEOTIDE SEQUENCE</scope>
    <source>
        <strain evidence="2">KCTC 19127</strain>
    </source>
</reference>
<sequence length="144" mass="15193">MPLSLLAALVAAALYAGFQWTVQVVVYPQMTPVSARSTEDFPAYEAAHQRRITALVGPLFVLLALGSGWLLVDRGPVPWAFAAVSGAMAAIVVAVTGLLAVPAHRALSTRWDAIAHRRMMHADRIRVAAASVQVVVLAVAAATL</sequence>
<comment type="caution">
    <text evidence="2">The sequence shown here is derived from an EMBL/GenBank/DDBJ whole genome shotgun (WGS) entry which is preliminary data.</text>
</comment>
<keyword evidence="3" id="KW-1185">Reference proteome</keyword>
<dbReference type="Proteomes" id="UP000663801">
    <property type="component" value="Unassembled WGS sequence"/>
</dbReference>
<feature type="transmembrane region" description="Helical" evidence="1">
    <location>
        <begin position="125"/>
        <end position="143"/>
    </location>
</feature>
<dbReference type="RefSeq" id="WP_205258214.1">
    <property type="nucleotide sequence ID" value="NZ_BAAAPV010000002.1"/>
</dbReference>
<dbReference type="EMBL" id="JAERWL010000015">
    <property type="protein sequence ID" value="MBM9478092.1"/>
    <property type="molecule type" value="Genomic_DNA"/>
</dbReference>
<keyword evidence="1" id="KW-0472">Membrane</keyword>
<feature type="transmembrane region" description="Helical" evidence="1">
    <location>
        <begin position="6"/>
        <end position="27"/>
    </location>
</feature>
<evidence type="ECO:0000313" key="3">
    <source>
        <dbReference type="Proteomes" id="UP000663801"/>
    </source>
</evidence>
<organism evidence="2 3">
    <name type="scientific">Nakamurella flavida</name>
    <dbReference type="NCBI Taxonomy" id="363630"/>
    <lineage>
        <taxon>Bacteria</taxon>
        <taxon>Bacillati</taxon>
        <taxon>Actinomycetota</taxon>
        <taxon>Actinomycetes</taxon>
        <taxon>Nakamurellales</taxon>
        <taxon>Nakamurellaceae</taxon>
        <taxon>Nakamurella</taxon>
    </lineage>
</organism>
<dbReference type="AlphaFoldDB" id="A0A938YRG8"/>